<dbReference type="NCBIfam" id="NF038133">
    <property type="entry name" value="choice_anch_L"/>
    <property type="match status" value="1"/>
</dbReference>
<dbReference type="InterPro" id="IPR023828">
    <property type="entry name" value="Peptidase_S8_Ser-AS"/>
</dbReference>
<dbReference type="PANTHER" id="PTHR43806:SF11">
    <property type="entry name" value="CEREVISIN-RELATED"/>
    <property type="match status" value="1"/>
</dbReference>
<evidence type="ECO:0000256" key="4">
    <source>
        <dbReference type="ARBA" id="ARBA00022825"/>
    </source>
</evidence>
<dbReference type="Pfam" id="PF00082">
    <property type="entry name" value="Peptidase_S8"/>
    <property type="match status" value="1"/>
</dbReference>
<dbReference type="PRINTS" id="PR00723">
    <property type="entry name" value="SUBTILISIN"/>
</dbReference>
<feature type="active site" description="Charge relay system" evidence="5">
    <location>
        <position position="23"/>
    </location>
</feature>
<name>A0ABN5PIL7_9VIBR</name>
<dbReference type="InterPro" id="IPR015500">
    <property type="entry name" value="Peptidase_S8_subtilisin-rel"/>
</dbReference>
<dbReference type="Gene3D" id="3.40.50.200">
    <property type="entry name" value="Peptidase S8/S53 domain"/>
    <property type="match status" value="1"/>
</dbReference>
<keyword evidence="2 5" id="KW-0645">Protease</keyword>
<feature type="active site" description="Charge relay system" evidence="5">
    <location>
        <position position="54"/>
    </location>
</feature>
<dbReference type="Gene3D" id="2.60.120.260">
    <property type="entry name" value="Galactose-binding domain-like"/>
    <property type="match status" value="1"/>
</dbReference>
<dbReference type="InterPro" id="IPR000209">
    <property type="entry name" value="Peptidase_S8/S53_dom"/>
</dbReference>
<dbReference type="SUPFAM" id="SSF52743">
    <property type="entry name" value="Subtilisin-like"/>
    <property type="match status" value="1"/>
</dbReference>
<dbReference type="PROSITE" id="PS51892">
    <property type="entry name" value="SUBTILASE"/>
    <property type="match status" value="1"/>
</dbReference>
<keyword evidence="3 5" id="KW-0378">Hydrolase</keyword>
<comment type="similarity">
    <text evidence="1 5 6">Belongs to the peptidase S8 family.</text>
</comment>
<proteinExistence type="inferred from homology"/>
<dbReference type="PROSITE" id="PS00137">
    <property type="entry name" value="SUBTILASE_HIS"/>
    <property type="match status" value="1"/>
</dbReference>
<dbReference type="PROSITE" id="PS00136">
    <property type="entry name" value="SUBTILASE_ASP"/>
    <property type="match status" value="1"/>
</dbReference>
<dbReference type="EMBL" id="CP032094">
    <property type="protein sequence ID" value="AXY02910.1"/>
    <property type="molecule type" value="Genomic_DNA"/>
</dbReference>
<dbReference type="PROSITE" id="PS00138">
    <property type="entry name" value="SUBTILASE_SER"/>
    <property type="match status" value="1"/>
</dbReference>
<evidence type="ECO:0000313" key="8">
    <source>
        <dbReference type="EMBL" id="AXY02910.1"/>
    </source>
</evidence>
<dbReference type="RefSeq" id="WP_128812815.1">
    <property type="nucleotide sequence ID" value="NZ_CP032094.1"/>
</dbReference>
<keyword evidence="4 5" id="KW-0720">Serine protease</keyword>
<accession>A0ABN5PIL7</accession>
<evidence type="ECO:0000256" key="1">
    <source>
        <dbReference type="ARBA" id="ARBA00011073"/>
    </source>
</evidence>
<evidence type="ECO:0000313" key="9">
    <source>
        <dbReference type="Proteomes" id="UP000262832"/>
    </source>
</evidence>
<dbReference type="InterPro" id="IPR023827">
    <property type="entry name" value="Peptidase_S8_Asp-AS"/>
</dbReference>
<organism evidence="8 9">
    <name type="scientific">Vibrio alfacsensis</name>
    <dbReference type="NCBI Taxonomy" id="1074311"/>
    <lineage>
        <taxon>Bacteria</taxon>
        <taxon>Pseudomonadati</taxon>
        <taxon>Pseudomonadota</taxon>
        <taxon>Gammaproteobacteria</taxon>
        <taxon>Vibrionales</taxon>
        <taxon>Vibrionaceae</taxon>
        <taxon>Vibrio</taxon>
    </lineage>
</organism>
<dbReference type="Proteomes" id="UP000262832">
    <property type="component" value="Chromosome II"/>
</dbReference>
<evidence type="ECO:0000256" key="3">
    <source>
        <dbReference type="ARBA" id="ARBA00022801"/>
    </source>
</evidence>
<dbReference type="InterPro" id="IPR022398">
    <property type="entry name" value="Peptidase_S8_His-AS"/>
</dbReference>
<feature type="active site" description="Charge relay system" evidence="5">
    <location>
        <position position="200"/>
    </location>
</feature>
<keyword evidence="9" id="KW-1185">Reference proteome</keyword>
<evidence type="ECO:0000256" key="5">
    <source>
        <dbReference type="PROSITE-ProRule" id="PRU01240"/>
    </source>
</evidence>
<dbReference type="InterPro" id="IPR036852">
    <property type="entry name" value="Peptidase_S8/S53_dom_sf"/>
</dbReference>
<reference evidence="8 9" key="1">
    <citation type="submission" date="2018-08" db="EMBL/GenBank/DDBJ databases">
        <title>Genomic taxonomy of the Vibrionaceae family.</title>
        <authorList>
            <person name="Gomez-Gil B."/>
            <person name="Tanaka M."/>
            <person name="Sawabe T."/>
            <person name="Enciso-Ibarra K."/>
        </authorList>
    </citation>
    <scope>NUCLEOTIDE SEQUENCE [LARGE SCALE GENOMIC DNA]</scope>
    <source>
        <strain evidence="8 9">CAIM 1831</strain>
    </source>
</reference>
<protein>
    <recommendedName>
        <fullName evidence="7">Peptidase S8/S53 domain-containing protein</fullName>
    </recommendedName>
</protein>
<feature type="domain" description="Peptidase S8/S53" evidence="7">
    <location>
        <begin position="15"/>
        <end position="234"/>
    </location>
</feature>
<sequence>MKISRVDEIWLLAKSGNSIAIVDTGVDYNHTDLNVVKGKDFVSNDSDPMDTHGHGTHVAGTAAAIINNGQDVSGVANSKIVAVRGIGGSMQVLADAIKYAATKASVINISGGAYGGSSTIEKVTKNLGSKVIVSTAGNNGQNKKRYPCANTNVFCVGNSTDSDNRASSSNYGSWVDIAAPGQSVLSTKLGGGTTTKSGTSMAAPLVAGAARVIWNQHPKWTATKVKQRLLDTAVAAPGLKGKKIGDRIDVFEALFNGDFEQDLKEWEYTGTCTSKTKLGPIVPKSGKKMAFCTTGPAGDQVAATLTKELNFVADSDFTIKFWYNFVSEEYPEFVGSVFDDSLKIKLIAPNGTETILAQESINSSNFEPISGIDFPGGDNTVGQLKGGWKEVSKTIAVKKGTGSYKIVIEDAGDDIYDTAVLLDHIRLK</sequence>
<gene>
    <name evidence="8" type="ORF">D1115_18240</name>
</gene>
<evidence type="ECO:0000256" key="2">
    <source>
        <dbReference type="ARBA" id="ARBA00022670"/>
    </source>
</evidence>
<evidence type="ECO:0000259" key="7">
    <source>
        <dbReference type="Pfam" id="PF00082"/>
    </source>
</evidence>
<evidence type="ECO:0000256" key="6">
    <source>
        <dbReference type="RuleBase" id="RU003355"/>
    </source>
</evidence>
<dbReference type="PANTHER" id="PTHR43806">
    <property type="entry name" value="PEPTIDASE S8"/>
    <property type="match status" value="1"/>
</dbReference>
<dbReference type="InterPro" id="IPR050131">
    <property type="entry name" value="Peptidase_S8_subtilisin-like"/>
</dbReference>
<dbReference type="InterPro" id="IPR049804">
    <property type="entry name" value="Choice_anch_L"/>
</dbReference>